<evidence type="ECO:0000313" key="2">
    <source>
        <dbReference type="EMBL" id="MFD1587364.1"/>
    </source>
</evidence>
<dbReference type="InterPro" id="IPR013783">
    <property type="entry name" value="Ig-like_fold"/>
</dbReference>
<keyword evidence="1" id="KW-0472">Membrane</keyword>
<sequence length="174" mass="18793">MERRTLVRVLVVVAIAIPILVEVLTFAGLMQFQLFGDGGDEPTPATPQPRRVAVGEELLPETPQRETLTDASLGTGSGQWTVTLTVQVENNGTTPYELRLEELTLGDGRTVPDGNTTRRLQPGETATVTARWRIPSGTTPHSVTVSAVRFDNDSGTPRTLTKRVHLAKIPVEGG</sequence>
<accession>A0ABD6CBI1</accession>
<name>A0ABD6CBI1_9EURY</name>
<comment type="caution">
    <text evidence="2">The sequence shown here is derived from an EMBL/GenBank/DDBJ whole genome shotgun (WGS) entry which is preliminary data.</text>
</comment>
<gene>
    <name evidence="2" type="ORF">ACFR9U_10235</name>
</gene>
<dbReference type="AlphaFoldDB" id="A0ABD6CBI1"/>
<proteinExistence type="predicted"/>
<keyword evidence="3" id="KW-1185">Reference proteome</keyword>
<evidence type="ECO:0000256" key="1">
    <source>
        <dbReference type="SAM" id="Phobius"/>
    </source>
</evidence>
<dbReference type="Proteomes" id="UP001597119">
    <property type="component" value="Unassembled WGS sequence"/>
</dbReference>
<organism evidence="2 3">
    <name type="scientific">Halorientalis brevis</name>
    <dbReference type="NCBI Taxonomy" id="1126241"/>
    <lineage>
        <taxon>Archaea</taxon>
        <taxon>Methanobacteriati</taxon>
        <taxon>Methanobacteriota</taxon>
        <taxon>Stenosarchaea group</taxon>
        <taxon>Halobacteria</taxon>
        <taxon>Halobacteriales</taxon>
        <taxon>Haloarculaceae</taxon>
        <taxon>Halorientalis</taxon>
    </lineage>
</organism>
<keyword evidence="1" id="KW-0812">Transmembrane</keyword>
<dbReference type="RefSeq" id="WP_247373781.1">
    <property type="nucleotide sequence ID" value="NZ_JALLGV010000001.1"/>
</dbReference>
<dbReference type="Gene3D" id="2.60.40.10">
    <property type="entry name" value="Immunoglobulins"/>
    <property type="match status" value="1"/>
</dbReference>
<evidence type="ECO:0008006" key="4">
    <source>
        <dbReference type="Google" id="ProtNLM"/>
    </source>
</evidence>
<feature type="transmembrane region" description="Helical" evidence="1">
    <location>
        <begin position="6"/>
        <end position="29"/>
    </location>
</feature>
<reference evidence="2 3" key="1">
    <citation type="journal article" date="2019" name="Int. J. Syst. Evol. Microbiol.">
        <title>The Global Catalogue of Microorganisms (GCM) 10K type strain sequencing project: providing services to taxonomists for standard genome sequencing and annotation.</title>
        <authorList>
            <consortium name="The Broad Institute Genomics Platform"/>
            <consortium name="The Broad Institute Genome Sequencing Center for Infectious Disease"/>
            <person name="Wu L."/>
            <person name="Ma J."/>
        </authorList>
    </citation>
    <scope>NUCLEOTIDE SEQUENCE [LARGE SCALE GENOMIC DNA]</scope>
    <source>
        <strain evidence="2 3">CGMCC 1.12125</strain>
    </source>
</reference>
<evidence type="ECO:0000313" key="3">
    <source>
        <dbReference type="Proteomes" id="UP001597119"/>
    </source>
</evidence>
<keyword evidence="1" id="KW-1133">Transmembrane helix</keyword>
<dbReference type="EMBL" id="JBHUDJ010000003">
    <property type="protein sequence ID" value="MFD1587364.1"/>
    <property type="molecule type" value="Genomic_DNA"/>
</dbReference>
<protein>
    <recommendedName>
        <fullName evidence="4">DUF11 domain-containing protein</fullName>
    </recommendedName>
</protein>